<evidence type="ECO:0000256" key="2">
    <source>
        <dbReference type="ARBA" id="ARBA00023015"/>
    </source>
</evidence>
<dbReference type="InterPro" id="IPR036388">
    <property type="entry name" value="WH-like_DNA-bd_sf"/>
</dbReference>
<protein>
    <submittedName>
        <fullName evidence="6">LysR family transcriptional regulator</fullName>
    </submittedName>
</protein>
<dbReference type="GO" id="GO:0003700">
    <property type="term" value="F:DNA-binding transcription factor activity"/>
    <property type="evidence" value="ECO:0007669"/>
    <property type="project" value="InterPro"/>
</dbReference>
<dbReference type="Pfam" id="PF03466">
    <property type="entry name" value="LysR_substrate"/>
    <property type="match status" value="1"/>
</dbReference>
<dbReference type="SUPFAM" id="SSF46785">
    <property type="entry name" value="Winged helix' DNA-binding domain"/>
    <property type="match status" value="1"/>
</dbReference>
<dbReference type="GO" id="GO:0000976">
    <property type="term" value="F:transcription cis-regulatory region binding"/>
    <property type="evidence" value="ECO:0007669"/>
    <property type="project" value="TreeGrafter"/>
</dbReference>
<evidence type="ECO:0000256" key="3">
    <source>
        <dbReference type="ARBA" id="ARBA00023125"/>
    </source>
</evidence>
<proteinExistence type="inferred from homology"/>
<dbReference type="InterPro" id="IPR000847">
    <property type="entry name" value="LysR_HTH_N"/>
</dbReference>
<keyword evidence="2" id="KW-0805">Transcription regulation</keyword>
<name>A0A6L6YIR7_9BURK</name>
<dbReference type="InterPro" id="IPR036390">
    <property type="entry name" value="WH_DNA-bd_sf"/>
</dbReference>
<dbReference type="Proteomes" id="UP000472580">
    <property type="component" value="Unassembled WGS sequence"/>
</dbReference>
<dbReference type="RefSeq" id="WP_160335019.1">
    <property type="nucleotide sequence ID" value="NZ_WSRP01000012.1"/>
</dbReference>
<keyword evidence="4" id="KW-0804">Transcription</keyword>
<dbReference type="PANTHER" id="PTHR30126">
    <property type="entry name" value="HTH-TYPE TRANSCRIPTIONAL REGULATOR"/>
    <property type="match status" value="1"/>
</dbReference>
<dbReference type="InterPro" id="IPR005119">
    <property type="entry name" value="LysR_subst-bd"/>
</dbReference>
<dbReference type="EMBL" id="WSRP01000012">
    <property type="protein sequence ID" value="MVX56588.1"/>
    <property type="molecule type" value="Genomic_DNA"/>
</dbReference>
<comment type="caution">
    <text evidence="6">The sequence shown here is derived from an EMBL/GenBank/DDBJ whole genome shotgun (WGS) entry which is preliminary data.</text>
</comment>
<dbReference type="PANTHER" id="PTHR30126:SF40">
    <property type="entry name" value="HTH-TYPE TRANSCRIPTIONAL REGULATOR GLTR"/>
    <property type="match status" value="1"/>
</dbReference>
<reference evidence="6 7" key="1">
    <citation type="submission" date="2019-12" db="EMBL/GenBank/DDBJ databases">
        <title>Microbes associate with the intestines of laboratory mice.</title>
        <authorList>
            <person name="Navarre W."/>
            <person name="Wong E."/>
        </authorList>
    </citation>
    <scope>NUCLEOTIDE SEQUENCE [LARGE SCALE GENOMIC DNA]</scope>
    <source>
        <strain evidence="6 7">NM82_D38</strain>
    </source>
</reference>
<evidence type="ECO:0000256" key="4">
    <source>
        <dbReference type="ARBA" id="ARBA00023163"/>
    </source>
</evidence>
<dbReference type="Pfam" id="PF00126">
    <property type="entry name" value="HTH_1"/>
    <property type="match status" value="1"/>
</dbReference>
<dbReference type="AlphaFoldDB" id="A0A6L6YIR7"/>
<accession>A0A6L6YIR7</accession>
<evidence type="ECO:0000256" key="1">
    <source>
        <dbReference type="ARBA" id="ARBA00009437"/>
    </source>
</evidence>
<dbReference type="OrthoDB" id="6113677at2"/>
<feature type="domain" description="HTH lysR-type" evidence="5">
    <location>
        <begin position="21"/>
        <end position="71"/>
    </location>
</feature>
<dbReference type="Gene3D" id="3.40.190.290">
    <property type="match status" value="1"/>
</dbReference>
<organism evidence="6 7">
    <name type="scientific">Parasutterella muris</name>
    <dbReference type="NCBI Taxonomy" id="2565572"/>
    <lineage>
        <taxon>Bacteria</taxon>
        <taxon>Pseudomonadati</taxon>
        <taxon>Pseudomonadota</taxon>
        <taxon>Betaproteobacteria</taxon>
        <taxon>Burkholderiales</taxon>
        <taxon>Sutterellaceae</taxon>
        <taxon>Parasutterella</taxon>
    </lineage>
</organism>
<dbReference type="CDD" id="cd05466">
    <property type="entry name" value="PBP2_LTTR_substrate"/>
    <property type="match status" value="1"/>
</dbReference>
<comment type="similarity">
    <text evidence="1">Belongs to the LysR transcriptional regulatory family.</text>
</comment>
<keyword evidence="7" id="KW-1185">Reference proteome</keyword>
<sequence>MAKGNPSFTDSFYASEVNWNIFLALAHFRSYTRTAAYFGSSQSTITKSIQKMEKHLGFELINREKRPVSLTPEGLALRDELLSASKRINGALNKIYHNRRIAIALRFGCVESACRFVIPDIVIKMGPKLAKFSQTTGNSLILLEQLLNGELDIALVASDFSDCENISRIEVYREPSILVFPNSVPDQDNWTWEELKKLQIPLIFSSETSAAGKLNRSFLSRMKLSFDNHCEIDSDEAMIGLIEAGYGWAITRPSTLFAAHHPLRSIRVKRLPPPGFDRRLFLIAKQDSFSEELSEITAICKSSLENKLKTAAEKLFSVTSR</sequence>
<evidence type="ECO:0000259" key="5">
    <source>
        <dbReference type="PROSITE" id="PS50931"/>
    </source>
</evidence>
<evidence type="ECO:0000313" key="7">
    <source>
        <dbReference type="Proteomes" id="UP000472580"/>
    </source>
</evidence>
<evidence type="ECO:0000313" key="6">
    <source>
        <dbReference type="EMBL" id="MVX56588.1"/>
    </source>
</evidence>
<keyword evidence="3" id="KW-0238">DNA-binding</keyword>
<dbReference type="SUPFAM" id="SSF53850">
    <property type="entry name" value="Periplasmic binding protein-like II"/>
    <property type="match status" value="1"/>
</dbReference>
<dbReference type="PROSITE" id="PS50931">
    <property type="entry name" value="HTH_LYSR"/>
    <property type="match status" value="1"/>
</dbReference>
<dbReference type="Gene3D" id="1.10.10.10">
    <property type="entry name" value="Winged helix-like DNA-binding domain superfamily/Winged helix DNA-binding domain"/>
    <property type="match status" value="1"/>
</dbReference>
<gene>
    <name evidence="6" type="ORF">E5987_05105</name>
</gene>